<feature type="transmembrane region" description="Helical" evidence="5">
    <location>
        <begin position="76"/>
        <end position="94"/>
    </location>
</feature>
<dbReference type="Pfam" id="PF01699">
    <property type="entry name" value="Na_Ca_ex"/>
    <property type="match status" value="2"/>
</dbReference>
<dbReference type="Gene3D" id="6.10.280.80">
    <property type="entry name" value="NCX, peripheral helical region"/>
    <property type="match status" value="1"/>
</dbReference>
<feature type="domain" description="Sodium/calcium exchanger membrane region" evidence="6">
    <location>
        <begin position="3"/>
        <end position="142"/>
    </location>
</feature>
<dbReference type="InterPro" id="IPR004837">
    <property type="entry name" value="NaCa_Exmemb"/>
</dbReference>
<evidence type="ECO:0000256" key="5">
    <source>
        <dbReference type="SAM" id="Phobius"/>
    </source>
</evidence>
<sequence>MDYVFVIAGLVVLLVGGEALVRGAVGVAGRLGVSPLLIGLVVVGFGTSAPELTTSVSASLAGSPGVAVGNVVGSNIANVLLILGAAALMSPVVVEPRAFRRDGPALAAAMLIAAGALAFAPMVRLTGAILVGLLLAYILASYLIDRAMRDAAAKLHEAEAESVTPPDGAASALFLGLGIAGVVGGAWLLVTGAVAIAGALGVPETVIGLSIVAVGTSLPELAASLVAARRGHGDLAFGNIVGSNIFNGLGILGSAALVAPFETPPRVLGPDLWVMLGASGLLIAFALTGQRVSRMEGGVLLALYAGYIASLAWTPAG</sequence>
<dbReference type="Proteomes" id="UP000245168">
    <property type="component" value="Unassembled WGS sequence"/>
</dbReference>
<dbReference type="GO" id="GO:0006874">
    <property type="term" value="P:intracellular calcium ion homeostasis"/>
    <property type="evidence" value="ECO:0007669"/>
    <property type="project" value="TreeGrafter"/>
</dbReference>
<dbReference type="GO" id="GO:0005262">
    <property type="term" value="F:calcium channel activity"/>
    <property type="evidence" value="ECO:0007669"/>
    <property type="project" value="TreeGrafter"/>
</dbReference>
<keyword evidence="4 5" id="KW-0472">Membrane</keyword>
<gene>
    <name evidence="7" type="ORF">DDZ18_02975</name>
</gene>
<proteinExistence type="predicted"/>
<feature type="transmembrane region" description="Helical" evidence="5">
    <location>
        <begin position="240"/>
        <end position="261"/>
    </location>
</feature>
<keyword evidence="2 5" id="KW-0812">Transmembrane</keyword>
<dbReference type="NCBIfam" id="TIGR00367">
    <property type="entry name" value="calcium/sodium antiporter"/>
    <property type="match status" value="1"/>
</dbReference>
<feature type="domain" description="Sodium/calcium exchanger membrane region" evidence="6">
    <location>
        <begin position="171"/>
        <end position="309"/>
    </location>
</feature>
<feature type="transmembrane region" description="Helical" evidence="5">
    <location>
        <begin position="103"/>
        <end position="120"/>
    </location>
</feature>
<dbReference type="AlphaFoldDB" id="A0A2U2BX46"/>
<dbReference type="InterPro" id="IPR004481">
    <property type="entry name" value="K/Na/Ca-exchanger"/>
</dbReference>
<reference evidence="8" key="1">
    <citation type="submission" date="2018-05" db="EMBL/GenBank/DDBJ databases">
        <authorList>
            <person name="Liu B.-T."/>
        </authorList>
    </citation>
    <scope>NUCLEOTIDE SEQUENCE [LARGE SCALE GENOMIC DNA]</scope>
    <source>
        <strain evidence="8">WD6-1</strain>
    </source>
</reference>
<evidence type="ECO:0000313" key="7">
    <source>
        <dbReference type="EMBL" id="PWE18582.1"/>
    </source>
</evidence>
<comment type="caution">
    <text evidence="7">The sequence shown here is derived from an EMBL/GenBank/DDBJ whole genome shotgun (WGS) entry which is preliminary data.</text>
</comment>
<evidence type="ECO:0000256" key="1">
    <source>
        <dbReference type="ARBA" id="ARBA00004141"/>
    </source>
</evidence>
<keyword evidence="3 5" id="KW-1133">Transmembrane helix</keyword>
<keyword evidence="8" id="KW-1185">Reference proteome</keyword>
<accession>A0A2U2BX46</accession>
<dbReference type="InterPro" id="IPR044880">
    <property type="entry name" value="NCX_ion-bd_dom_sf"/>
</dbReference>
<dbReference type="PANTHER" id="PTHR10846:SF8">
    <property type="entry name" value="INNER MEMBRANE PROTEIN YRBG"/>
    <property type="match status" value="1"/>
</dbReference>
<dbReference type="Gene3D" id="1.20.1420.30">
    <property type="entry name" value="NCX, central ion-binding region"/>
    <property type="match status" value="1"/>
</dbReference>
<evidence type="ECO:0000256" key="4">
    <source>
        <dbReference type="ARBA" id="ARBA00023136"/>
    </source>
</evidence>
<feature type="transmembrane region" description="Helical" evidence="5">
    <location>
        <begin position="267"/>
        <end position="287"/>
    </location>
</feature>
<evidence type="ECO:0000256" key="2">
    <source>
        <dbReference type="ARBA" id="ARBA00022692"/>
    </source>
</evidence>
<protein>
    <submittedName>
        <fullName evidence="7">Sodium:calcium antiporter</fullName>
    </submittedName>
</protein>
<feature type="transmembrane region" description="Helical" evidence="5">
    <location>
        <begin position="172"/>
        <end position="200"/>
    </location>
</feature>
<name>A0A2U2BX46_9PROT</name>
<feature type="transmembrane region" description="Helical" evidence="5">
    <location>
        <begin position="126"/>
        <end position="144"/>
    </location>
</feature>
<feature type="transmembrane region" description="Helical" evidence="5">
    <location>
        <begin position="206"/>
        <end position="228"/>
    </location>
</feature>
<organism evidence="7 8">
    <name type="scientific">Marinicauda salina</name>
    <dbReference type="NCBI Taxonomy" id="2135793"/>
    <lineage>
        <taxon>Bacteria</taxon>
        <taxon>Pseudomonadati</taxon>
        <taxon>Pseudomonadota</taxon>
        <taxon>Alphaproteobacteria</taxon>
        <taxon>Maricaulales</taxon>
        <taxon>Maricaulaceae</taxon>
        <taxon>Marinicauda</taxon>
    </lineage>
</organism>
<dbReference type="OrthoDB" id="9794225at2"/>
<feature type="transmembrane region" description="Helical" evidence="5">
    <location>
        <begin position="299"/>
        <end position="316"/>
    </location>
</feature>
<dbReference type="RefSeq" id="WP_109251856.1">
    <property type="nucleotide sequence ID" value="NZ_QEXV01000001.1"/>
</dbReference>
<dbReference type="EMBL" id="QEXV01000001">
    <property type="protein sequence ID" value="PWE18582.1"/>
    <property type="molecule type" value="Genomic_DNA"/>
</dbReference>
<evidence type="ECO:0000256" key="3">
    <source>
        <dbReference type="ARBA" id="ARBA00022989"/>
    </source>
</evidence>
<comment type="subcellular location">
    <subcellularLocation>
        <location evidence="1">Membrane</location>
        <topology evidence="1">Multi-pass membrane protein</topology>
    </subcellularLocation>
</comment>
<dbReference type="GO" id="GO:0008273">
    <property type="term" value="F:calcium, potassium:sodium antiporter activity"/>
    <property type="evidence" value="ECO:0007669"/>
    <property type="project" value="TreeGrafter"/>
</dbReference>
<dbReference type="GO" id="GO:0005886">
    <property type="term" value="C:plasma membrane"/>
    <property type="evidence" value="ECO:0007669"/>
    <property type="project" value="TreeGrafter"/>
</dbReference>
<evidence type="ECO:0000259" key="6">
    <source>
        <dbReference type="Pfam" id="PF01699"/>
    </source>
</evidence>
<dbReference type="PANTHER" id="PTHR10846">
    <property type="entry name" value="SODIUM/POTASSIUM/CALCIUM EXCHANGER"/>
    <property type="match status" value="1"/>
</dbReference>
<evidence type="ECO:0000313" key="8">
    <source>
        <dbReference type="Proteomes" id="UP000245168"/>
    </source>
</evidence>